<feature type="region of interest" description="Disordered" evidence="6">
    <location>
        <begin position="258"/>
        <end position="280"/>
    </location>
</feature>
<organism evidence="8 9">
    <name type="scientific">Purpureocillium lilacinum</name>
    <name type="common">Paecilomyces lilacinus</name>
    <dbReference type="NCBI Taxonomy" id="33203"/>
    <lineage>
        <taxon>Eukaryota</taxon>
        <taxon>Fungi</taxon>
        <taxon>Dikarya</taxon>
        <taxon>Ascomycota</taxon>
        <taxon>Pezizomycotina</taxon>
        <taxon>Sordariomycetes</taxon>
        <taxon>Hypocreomycetidae</taxon>
        <taxon>Hypocreales</taxon>
        <taxon>Ophiocordycipitaceae</taxon>
        <taxon>Purpureocillium</taxon>
    </lineage>
</organism>
<evidence type="ECO:0000313" key="9">
    <source>
        <dbReference type="Proteomes" id="UP000245956"/>
    </source>
</evidence>
<dbReference type="Pfam" id="PF11754">
    <property type="entry name" value="Velvet"/>
    <property type="match status" value="2"/>
</dbReference>
<feature type="region of interest" description="Disordered" evidence="6">
    <location>
        <begin position="674"/>
        <end position="823"/>
    </location>
</feature>
<feature type="region of interest" description="Disordered" evidence="6">
    <location>
        <begin position="605"/>
        <end position="628"/>
    </location>
</feature>
<feature type="region of interest" description="Disordered" evidence="6">
    <location>
        <begin position="379"/>
        <end position="398"/>
    </location>
</feature>
<feature type="compositionally biased region" description="Acidic residues" evidence="6">
    <location>
        <begin position="1148"/>
        <end position="1158"/>
    </location>
</feature>
<evidence type="ECO:0000256" key="5">
    <source>
        <dbReference type="ARBA" id="ARBA00023242"/>
    </source>
</evidence>
<feature type="region of interest" description="Disordered" evidence="6">
    <location>
        <begin position="1135"/>
        <end position="1167"/>
    </location>
</feature>
<feature type="compositionally biased region" description="Basic and acidic residues" evidence="6">
    <location>
        <begin position="1135"/>
        <end position="1147"/>
    </location>
</feature>
<dbReference type="GO" id="GO:0005634">
    <property type="term" value="C:nucleus"/>
    <property type="evidence" value="ECO:0007669"/>
    <property type="project" value="UniProtKB-SubCell"/>
</dbReference>
<reference evidence="8 9" key="1">
    <citation type="journal article" date="2016" name="Front. Microbiol.">
        <title>Genome and transcriptome sequences reveal the specific parasitism of the nematophagous Purpureocillium lilacinum 36-1.</title>
        <authorList>
            <person name="Xie J."/>
            <person name="Li S."/>
            <person name="Mo C."/>
            <person name="Xiao X."/>
            <person name="Peng D."/>
            <person name="Wang G."/>
            <person name="Xiao Y."/>
        </authorList>
    </citation>
    <scope>NUCLEOTIDE SEQUENCE [LARGE SCALE GENOMIC DNA]</scope>
    <source>
        <strain evidence="8 9">36-1</strain>
    </source>
</reference>
<evidence type="ECO:0000256" key="4">
    <source>
        <dbReference type="ARBA" id="ARBA00023163"/>
    </source>
</evidence>
<feature type="compositionally biased region" description="Polar residues" evidence="6">
    <location>
        <begin position="93"/>
        <end position="103"/>
    </location>
</feature>
<feature type="domain" description="Velvet" evidence="7">
    <location>
        <begin position="951"/>
        <end position="1134"/>
    </location>
</feature>
<dbReference type="PANTHER" id="PTHR33572">
    <property type="entry name" value="SPORE DEVELOPMENT REGULATOR VOSA"/>
    <property type="match status" value="1"/>
</dbReference>
<evidence type="ECO:0000256" key="6">
    <source>
        <dbReference type="SAM" id="MobiDB-lite"/>
    </source>
</evidence>
<dbReference type="GO" id="GO:0030435">
    <property type="term" value="P:sporulation resulting in formation of a cellular spore"/>
    <property type="evidence" value="ECO:0007669"/>
    <property type="project" value="UniProtKB-KW"/>
</dbReference>
<keyword evidence="4" id="KW-0804">Transcription</keyword>
<accession>A0A2U3EJH5</accession>
<keyword evidence="2" id="KW-0749">Sporulation</keyword>
<comment type="subcellular location">
    <subcellularLocation>
        <location evidence="1">Nucleus</location>
    </subcellularLocation>
</comment>
<dbReference type="Proteomes" id="UP000245956">
    <property type="component" value="Unassembled WGS sequence"/>
</dbReference>
<feature type="compositionally biased region" description="Basic and acidic residues" evidence="6">
    <location>
        <begin position="105"/>
        <end position="118"/>
    </location>
</feature>
<dbReference type="InterPro" id="IPR021740">
    <property type="entry name" value="Velvet"/>
</dbReference>
<feature type="compositionally biased region" description="Basic residues" evidence="6">
    <location>
        <begin position="728"/>
        <end position="745"/>
    </location>
</feature>
<evidence type="ECO:0000259" key="7">
    <source>
        <dbReference type="PROSITE" id="PS51821"/>
    </source>
</evidence>
<feature type="compositionally biased region" description="Polar residues" evidence="6">
    <location>
        <begin position="674"/>
        <end position="703"/>
    </location>
</feature>
<keyword evidence="5" id="KW-0539">Nucleus</keyword>
<feature type="compositionally biased region" description="Pro residues" evidence="6">
    <location>
        <begin position="37"/>
        <end position="48"/>
    </location>
</feature>
<dbReference type="InterPro" id="IPR038491">
    <property type="entry name" value="Velvet_dom_sf"/>
</dbReference>
<evidence type="ECO:0000256" key="2">
    <source>
        <dbReference type="ARBA" id="ARBA00022969"/>
    </source>
</evidence>
<dbReference type="InterPro" id="IPR037525">
    <property type="entry name" value="Velvet_dom"/>
</dbReference>
<proteinExistence type="predicted"/>
<keyword evidence="3" id="KW-0805">Transcription regulation</keyword>
<feature type="region of interest" description="Disordered" evidence="6">
    <location>
        <begin position="1617"/>
        <end position="1636"/>
    </location>
</feature>
<feature type="region of interest" description="Disordered" evidence="6">
    <location>
        <begin position="836"/>
        <end position="947"/>
    </location>
</feature>
<feature type="compositionally biased region" description="Polar residues" evidence="6">
    <location>
        <begin position="1194"/>
        <end position="1209"/>
    </location>
</feature>
<feature type="region of interest" description="Disordered" evidence="6">
    <location>
        <begin position="1"/>
        <end position="125"/>
    </location>
</feature>
<sequence>MAEPLIGTCRSSRSNWDDSESQQRNVGYGRPLLHPYSQPPPPPPPPTSARPELGCPSRRSPGRLTTSTRLKTARIMRQLNDGVSGMTGRRLRASSNHGHTSSLIKDPECTADGSREDAGLLSTSESLGPSCRPTAFKGKGALPHLSCCETSPEVFLHDHLGVQPFNGLAQTRLQRSARLHTKYKAPSKPPVLILAKTVKVLPGTAAMDGCALLLGPTANKMKPETMHCCKALELAKPDKSKTPVLTIVGRMVAVASPQAEPGRWGSRADDDDDARQGQGTTCLGSLRVDMLPLLAPPRRIAAPDISAGKCLGLTLPASEEARLGPLTDAINVVEAGRLPAPCLGRDAPSSPTWDSRVDSGAAAPGGENGVVSPIRVGLGEARQNDAPNRTEESAEPKARVCQRHREPCPRVWDLGRRGGANRCSRLVDLCQASVFNQQHISAAARLAFVPPSHARALAPRWCSASTRRSPRPRLTPVVVVIVVGLGEGKGLLGRRTACDPDLGGRARAVVAAGSLPRPACLTPKLFELDSFWSITHFLALGAIPDPAHDRYRYHCYLRLTGTQHRGAWCVPPPPTDTLPCCLICTKSAPRSRGLRARRARAFIPTLTSPATRSAADAEEQTSTLLPPELPNRARQAHHRAALASSDGGPGARVRWPAVAHAHAHARPASALTMSSSLTGHCPTHMSNANNQVSGNQSPMSSSAVKLEPRGHGGVGAMSLPYNDWVPDHHRHHHYHQQHQQHHHQYQHQQHHEAAHHPHFADPSEQNLRLPPPESLVTGNPAASHFHDPSSPTSPAPFQGRLSSSTSPHSSRLPFPSLPPKFAGPVRDVVSQNVTSTARGSLEARPPATAPAIGFIGSHEQSLPSHTDHQQLSHPVLSSQRDVHPHDYKPPLAPGPFADASQQQYSLPSAPPQPSQVRQTQPPPPRRSRQPTSGSPVPGMPNLLGPGREEALSGISFRLTLRQQPKAARACGFGDRDRRVIDPPPIVQLIVQSSTMTDDEVRSYLRYESYVMNCSICDETGSRDASFMPEEYQHQRRLMGSLVGTPFVGQDDRGDEGCFFCFSDLSCRTPGAFRLKFTLIMIDPARAGTVRHFPILTETMSDVFHVYSAKEFPGMLPSSSLAKKLKEQGCIISIKKGNDRSKNARGQDELSDMDEDEGESSQGHRKRLATDRYVTLPDECLAAMDRPRQHDQPQMPAQSSQTHHPTRQASQEVDQATIWVDGGRHAEGKPCLPVSQQTVGIPQRAAKSSTAMPRTEARWDRELGQDALDVDEQSAAAVSVVRYARLAEDTTSDATPPEATSLIHAGQKRSGKSSHVGGTAMMEGPYRVTSQDMGKWGRRRRNWGGGRRGRGTRRRCWRARATCKDSGHSTDEAKHVPPLSNGATERNITYLEYCPFRYGGAAGERSRGGRPTRAPDRCGGGGALAVSKHLAVPTCREGEPGARVQRRRPSEAIRYADPRCWHFAFVFNQNPTGTDASIRRFIGEDTTEEWRQKSVETIMTYHIPEYASVQLSLRTMHGAPGSRFTAKGSLRYIYRRQQPSLKYVDKRGGFPLLCHTWEMFRSSGGRDISTARKIRVVGMSKDGHEVPRVLHDAAPRSPRWKVLTPHAVDAVARPPEQSNSSFFFPRRGGLPPLPHAG</sequence>
<feature type="compositionally biased region" description="Basic and acidic residues" evidence="6">
    <location>
        <begin position="749"/>
        <end position="761"/>
    </location>
</feature>
<gene>
    <name evidence="8" type="ORF">PCL_07982</name>
</gene>
<name>A0A2U3EJH5_PURLI</name>
<evidence type="ECO:0000313" key="8">
    <source>
        <dbReference type="EMBL" id="PWI74668.1"/>
    </source>
</evidence>
<dbReference type="PROSITE" id="PS51821">
    <property type="entry name" value="VELVET"/>
    <property type="match status" value="1"/>
</dbReference>
<evidence type="ECO:0000256" key="3">
    <source>
        <dbReference type="ARBA" id="ARBA00023015"/>
    </source>
</evidence>
<comment type="caution">
    <text evidence="8">The sequence shown here is derived from an EMBL/GenBank/DDBJ whole genome shotgun (WGS) entry which is preliminary data.</text>
</comment>
<feature type="region of interest" description="Disordered" evidence="6">
    <location>
        <begin position="1187"/>
        <end position="1209"/>
    </location>
</feature>
<dbReference type="EMBL" id="LCWV01000003">
    <property type="protein sequence ID" value="PWI74668.1"/>
    <property type="molecule type" value="Genomic_DNA"/>
</dbReference>
<dbReference type="PANTHER" id="PTHR33572:SF17">
    <property type="entry name" value="SEXUAL DEVELOPMENT REGULATOR VELC"/>
    <property type="match status" value="1"/>
</dbReference>
<feature type="compositionally biased region" description="Basic and acidic residues" evidence="6">
    <location>
        <begin position="388"/>
        <end position="398"/>
    </location>
</feature>
<evidence type="ECO:0000256" key="1">
    <source>
        <dbReference type="ARBA" id="ARBA00004123"/>
    </source>
</evidence>
<feature type="region of interest" description="Disordered" evidence="6">
    <location>
        <begin position="343"/>
        <end position="372"/>
    </location>
</feature>
<protein>
    <submittedName>
        <fullName evidence="8">RYP2-like protein</fullName>
    </submittedName>
</protein>
<dbReference type="Gene3D" id="2.60.40.3960">
    <property type="entry name" value="Velvet domain"/>
    <property type="match status" value="1"/>
</dbReference>